<keyword evidence="2" id="KW-1185">Reference proteome</keyword>
<dbReference type="PATRIC" id="fig|1144316.3.peg.3452"/>
<organism evidence="1 2">
    <name type="scientific">Chryseobacterium populi</name>
    <dbReference type="NCBI Taxonomy" id="1144316"/>
    <lineage>
        <taxon>Bacteria</taxon>
        <taxon>Pseudomonadati</taxon>
        <taxon>Bacteroidota</taxon>
        <taxon>Flavobacteriia</taxon>
        <taxon>Flavobacteriales</taxon>
        <taxon>Weeksellaceae</taxon>
        <taxon>Chryseobacterium group</taxon>
        <taxon>Chryseobacterium</taxon>
    </lineage>
</organism>
<gene>
    <name evidence="1" type="ORF">PMI13_03440</name>
</gene>
<dbReference type="RefSeq" id="WP_007845906.1">
    <property type="nucleotide sequence ID" value="NZ_AKJY01000085.1"/>
</dbReference>
<reference evidence="1 2" key="1">
    <citation type="journal article" date="2012" name="J. Bacteriol.">
        <title>Twenty-one genome sequences from Pseudomonas species and 19 genome sequences from diverse bacteria isolated from the rhizosphere and endosphere of Populus deltoides.</title>
        <authorList>
            <person name="Brown S.D."/>
            <person name="Utturkar S.M."/>
            <person name="Klingeman D.M."/>
            <person name="Johnson C.M."/>
            <person name="Martin S.L."/>
            <person name="Land M.L."/>
            <person name="Lu T.Y."/>
            <person name="Schadt C.W."/>
            <person name="Doktycz M.J."/>
            <person name="Pelletier D.A."/>
        </authorList>
    </citation>
    <scope>NUCLEOTIDE SEQUENCE [LARGE SCALE GENOMIC DNA]</scope>
    <source>
        <strain evidence="1 2">CF314</strain>
    </source>
</reference>
<protein>
    <recommendedName>
        <fullName evidence="3">Heme oxygenase</fullName>
    </recommendedName>
</protein>
<evidence type="ECO:0000313" key="2">
    <source>
        <dbReference type="Proteomes" id="UP000007509"/>
    </source>
</evidence>
<evidence type="ECO:0008006" key="3">
    <source>
        <dbReference type="Google" id="ProtNLM"/>
    </source>
</evidence>
<name>J2JLM0_9FLAO</name>
<dbReference type="EMBL" id="AKJY01000085">
    <property type="protein sequence ID" value="EJL68795.1"/>
    <property type="molecule type" value="Genomic_DNA"/>
</dbReference>
<proteinExistence type="predicted"/>
<sequence length="82" mass="9859">MKTIHLFHFKNSIFRKIPFFKEDNRMKSDVIEIDIMNIEIVTEYIVKAHDSFTFENTSNTDLLSMCKKAQKTIEHYFVVRLE</sequence>
<dbReference type="OrthoDB" id="673595at2"/>
<evidence type="ECO:0000313" key="1">
    <source>
        <dbReference type="EMBL" id="EJL68795.1"/>
    </source>
</evidence>
<dbReference type="AlphaFoldDB" id="J2JLM0"/>
<accession>J2JLM0</accession>
<comment type="caution">
    <text evidence="1">The sequence shown here is derived from an EMBL/GenBank/DDBJ whole genome shotgun (WGS) entry which is preliminary data.</text>
</comment>
<dbReference type="Proteomes" id="UP000007509">
    <property type="component" value="Unassembled WGS sequence"/>
</dbReference>